<dbReference type="EMBL" id="JAJSOF020000011">
    <property type="protein sequence ID" value="KAJ4444106.1"/>
    <property type="molecule type" value="Genomic_DNA"/>
</dbReference>
<dbReference type="InterPro" id="IPR024868">
    <property type="entry name" value="FJX1/FJ"/>
</dbReference>
<protein>
    <submittedName>
        <fullName evidence="2">Uncharacterized protein</fullName>
    </submittedName>
</protein>
<keyword evidence="3" id="KW-1185">Reference proteome</keyword>
<keyword evidence="1" id="KW-0812">Transmembrane</keyword>
<dbReference type="PANTHER" id="PTHR13147:SF5">
    <property type="entry name" value="FOUR-JOINTED BOX PROTEIN 1"/>
    <property type="match status" value="1"/>
</dbReference>
<evidence type="ECO:0000256" key="1">
    <source>
        <dbReference type="SAM" id="Phobius"/>
    </source>
</evidence>
<dbReference type="Proteomes" id="UP001148838">
    <property type="component" value="Unassembled WGS sequence"/>
</dbReference>
<sequence length="753" mass="86380">MLGTKATMCEQQLVVDDDNNKRRRNKAQHLVMSLMTGSHFAASPAGGSAGRTSPYRTLCLLTAGLAFVLGLVVGVMIPLYVLPRGGAARNASRANSSESRNLTLRNTSAPVTEFPSVSFVVKSAALPPPAATRREPEPEIEDSGGLIQGGVYWGRRVEDAMPAGFEEREAESWRRFARKTPVVKVEEGCGRMQNRLLTFEDGTRSCCRYRQNTDQIQGELFSFYLGRLLGLRNLAPSSLALVRLRDPLWSRVRPQLSLAQWNEERAVVLTRFVPSLEPAHIPSSLRTSARRLHPPDVVASKTDSSLEMVELAQWSDLIVFDYLTANLDRVVNNLYNLQWNPAMMDAPAHNLAREPNSGLLVFFDNESGLLHGYRLLDKYEHYHGALLEALCVFRKSTSDMIKRLHKDKNVGQLLQDRNILLLSVEFPQNIIPKLITEWKYAKYIVFKTESRPLIVNSTELLSIVRSRNMFAFSSDERTSNIESYFRTEVKIEFTVRRVGTELFQHELLVRRTKLYHRTPVVEEGSERVFRFSKEGSTRRSDIIIIDRDKKTGLILDPTVRFEINEDQPKQWLPTIFKRHEMYTSISQTAHAYIGRKLSKTAVETNLMYCSTLICFLENTRNEKKSNYERIQEKDVEGTILKDRIIQDFELCKFQLFSYFLLQMNCDRNMSKFFEIKTPNEPTKFMEPPRAFSEQETIPKRNSTLDYYVPKITVVRNTCCYKILVSLWNYAHYDNVFSTERNIFGTIESSGANF</sequence>
<dbReference type="PANTHER" id="PTHR13147">
    <property type="entry name" value="FOUR-JOINTED BOX PROTEIN 1"/>
    <property type="match status" value="1"/>
</dbReference>
<proteinExistence type="predicted"/>
<evidence type="ECO:0000313" key="2">
    <source>
        <dbReference type="EMBL" id="KAJ4444106.1"/>
    </source>
</evidence>
<keyword evidence="1" id="KW-1133">Transmembrane helix</keyword>
<organism evidence="2 3">
    <name type="scientific">Periplaneta americana</name>
    <name type="common">American cockroach</name>
    <name type="synonym">Blatta americana</name>
    <dbReference type="NCBI Taxonomy" id="6978"/>
    <lineage>
        <taxon>Eukaryota</taxon>
        <taxon>Metazoa</taxon>
        <taxon>Ecdysozoa</taxon>
        <taxon>Arthropoda</taxon>
        <taxon>Hexapoda</taxon>
        <taxon>Insecta</taxon>
        <taxon>Pterygota</taxon>
        <taxon>Neoptera</taxon>
        <taxon>Polyneoptera</taxon>
        <taxon>Dictyoptera</taxon>
        <taxon>Blattodea</taxon>
        <taxon>Blattoidea</taxon>
        <taxon>Blattidae</taxon>
        <taxon>Blattinae</taxon>
        <taxon>Periplaneta</taxon>
    </lineage>
</organism>
<keyword evidence="1" id="KW-0472">Membrane</keyword>
<name>A0ABQ8TDS2_PERAM</name>
<evidence type="ECO:0000313" key="3">
    <source>
        <dbReference type="Proteomes" id="UP001148838"/>
    </source>
</evidence>
<dbReference type="PRINTS" id="PR02072">
    <property type="entry name" value="4JOINTEDBOX1"/>
</dbReference>
<reference evidence="2 3" key="1">
    <citation type="journal article" date="2022" name="Allergy">
        <title>Genome assembly and annotation of Periplaneta americana reveal a comprehensive cockroach allergen profile.</title>
        <authorList>
            <person name="Wang L."/>
            <person name="Xiong Q."/>
            <person name="Saelim N."/>
            <person name="Wang L."/>
            <person name="Nong W."/>
            <person name="Wan A.T."/>
            <person name="Shi M."/>
            <person name="Liu X."/>
            <person name="Cao Q."/>
            <person name="Hui J.H.L."/>
            <person name="Sookrung N."/>
            <person name="Leung T.F."/>
            <person name="Tungtrongchitr A."/>
            <person name="Tsui S.K.W."/>
        </authorList>
    </citation>
    <scope>NUCLEOTIDE SEQUENCE [LARGE SCALE GENOMIC DNA]</scope>
    <source>
        <strain evidence="2">PWHHKU_190912</strain>
    </source>
</reference>
<feature type="transmembrane region" description="Helical" evidence="1">
    <location>
        <begin position="58"/>
        <end position="82"/>
    </location>
</feature>
<accession>A0ABQ8TDS2</accession>
<comment type="caution">
    <text evidence="2">The sequence shown here is derived from an EMBL/GenBank/DDBJ whole genome shotgun (WGS) entry which is preliminary data.</text>
</comment>
<gene>
    <name evidence="2" type="ORF">ANN_05895</name>
</gene>